<dbReference type="AlphaFoldDB" id="A0A7H9B5K3"/>
<keyword evidence="8" id="KW-0234">DNA repair</keyword>
<keyword evidence="7" id="KW-0227">DNA damage</keyword>
<evidence type="ECO:0000256" key="12">
    <source>
        <dbReference type="ARBA" id="ARBA00049348"/>
    </source>
</evidence>
<dbReference type="PANTHER" id="PTHR10815:SF13">
    <property type="entry name" value="METHYLATED-DNA--PROTEIN-CYSTEINE METHYLTRANSFERASE"/>
    <property type="match status" value="1"/>
</dbReference>
<evidence type="ECO:0000256" key="7">
    <source>
        <dbReference type="ARBA" id="ARBA00022763"/>
    </source>
</evidence>
<dbReference type="SUPFAM" id="SSF46767">
    <property type="entry name" value="Methylated DNA-protein cysteine methyltransferase, C-terminal domain"/>
    <property type="match status" value="1"/>
</dbReference>
<reference evidence="14 15" key="1">
    <citation type="submission" date="2020-07" db="EMBL/GenBank/DDBJ databases">
        <title>The yeast mating-type switching endonuclease HO is a domesticated member of an unorthodox homing genetic element family.</title>
        <authorList>
            <person name="Coughlan A.Y."/>
            <person name="Lombardi L."/>
            <person name="Braun-Galleani S."/>
            <person name="Martos A.R."/>
            <person name="Galeote V."/>
            <person name="Bigey F."/>
            <person name="Dequin S."/>
            <person name="Byrne K.P."/>
            <person name="Wolfe K.H."/>
        </authorList>
    </citation>
    <scope>NUCLEOTIDE SEQUENCE [LARGE SCALE GENOMIC DNA]</scope>
    <source>
        <strain evidence="14 15">NRRL Y-6702</strain>
    </source>
</reference>
<evidence type="ECO:0000256" key="6">
    <source>
        <dbReference type="ARBA" id="ARBA00022679"/>
    </source>
</evidence>
<comment type="catalytic activity">
    <reaction evidence="12">
        <text>a 6-O-methyl-2'-deoxyguanosine in DNA + L-cysteinyl-[protein] = S-methyl-L-cysteinyl-[protein] + a 2'-deoxyguanosine in DNA</text>
        <dbReference type="Rhea" id="RHEA:24000"/>
        <dbReference type="Rhea" id="RHEA-COMP:10131"/>
        <dbReference type="Rhea" id="RHEA-COMP:10132"/>
        <dbReference type="Rhea" id="RHEA-COMP:11367"/>
        <dbReference type="Rhea" id="RHEA-COMP:11368"/>
        <dbReference type="ChEBI" id="CHEBI:29950"/>
        <dbReference type="ChEBI" id="CHEBI:82612"/>
        <dbReference type="ChEBI" id="CHEBI:85445"/>
        <dbReference type="ChEBI" id="CHEBI:85448"/>
        <dbReference type="EC" id="2.1.1.63"/>
    </reaction>
</comment>
<keyword evidence="15" id="KW-1185">Reference proteome</keyword>
<dbReference type="EMBL" id="CP058609">
    <property type="protein sequence ID" value="QLG73981.1"/>
    <property type="molecule type" value="Genomic_DNA"/>
</dbReference>
<dbReference type="EC" id="2.1.1.63" evidence="3"/>
<name>A0A7H9B5K3_ZYGMR</name>
<evidence type="ECO:0000256" key="4">
    <source>
        <dbReference type="ARBA" id="ARBA00015377"/>
    </source>
</evidence>
<evidence type="ECO:0000313" key="14">
    <source>
        <dbReference type="EMBL" id="QLG73981.1"/>
    </source>
</evidence>
<dbReference type="KEGG" id="zmk:HG535_0F04930"/>
<evidence type="ECO:0000259" key="13">
    <source>
        <dbReference type="Pfam" id="PF01035"/>
    </source>
</evidence>
<comment type="similarity">
    <text evidence="2">Belongs to the MGMT family.</text>
</comment>
<evidence type="ECO:0000256" key="9">
    <source>
        <dbReference type="ARBA" id="ARBA00030795"/>
    </source>
</evidence>
<dbReference type="GO" id="GO:0032259">
    <property type="term" value="P:methylation"/>
    <property type="evidence" value="ECO:0007669"/>
    <property type="project" value="UniProtKB-KW"/>
</dbReference>
<evidence type="ECO:0000256" key="1">
    <source>
        <dbReference type="ARBA" id="ARBA00001286"/>
    </source>
</evidence>
<sequence>MEETISYSFCEHELTGIMLMMRVKSGKLVYASLGDEEDYLLKSAEQDFQRLSKKTHTKYHLRKVDSTAHNEEFEKIRKQYISVLEFEDVGKEESESSSGQKAVDYEFMFGTPFQRKVWTELTKVPFGGTVTYGQIAAKIALPKAIRGVGTAVGQNKLAIVIPCHRCLPSDGKIGKFRWGSNMKQKLLLHEKMLKKTQNVE</sequence>
<keyword evidence="6" id="KW-0808">Transferase</keyword>
<dbReference type="GeneID" id="59237739"/>
<dbReference type="FunFam" id="1.10.10.10:FF:000214">
    <property type="entry name" value="Methylated-DNA--protein-cysteine methyltransferase"/>
    <property type="match status" value="1"/>
</dbReference>
<dbReference type="CDD" id="cd06445">
    <property type="entry name" value="ATase"/>
    <property type="match status" value="1"/>
</dbReference>
<evidence type="ECO:0000313" key="15">
    <source>
        <dbReference type="Proteomes" id="UP000509704"/>
    </source>
</evidence>
<dbReference type="PANTHER" id="PTHR10815">
    <property type="entry name" value="METHYLATED-DNA--PROTEIN-CYSTEINE METHYLTRANSFERASE"/>
    <property type="match status" value="1"/>
</dbReference>
<proteinExistence type="inferred from homology"/>
<dbReference type="RefSeq" id="XP_037145706.1">
    <property type="nucleotide sequence ID" value="XM_037289811.1"/>
</dbReference>
<evidence type="ECO:0000256" key="5">
    <source>
        <dbReference type="ARBA" id="ARBA00022603"/>
    </source>
</evidence>
<dbReference type="InterPro" id="IPR036388">
    <property type="entry name" value="WH-like_DNA-bd_sf"/>
</dbReference>
<feature type="domain" description="Methylated-DNA-[protein]-cysteine S-methyltransferase DNA binding" evidence="13">
    <location>
        <begin position="112"/>
        <end position="191"/>
    </location>
</feature>
<organism evidence="14 15">
    <name type="scientific">Zygotorulaspora mrakii</name>
    <name type="common">Zygosaccharomyces mrakii</name>
    <dbReference type="NCBI Taxonomy" id="42260"/>
    <lineage>
        <taxon>Eukaryota</taxon>
        <taxon>Fungi</taxon>
        <taxon>Dikarya</taxon>
        <taxon>Ascomycota</taxon>
        <taxon>Saccharomycotina</taxon>
        <taxon>Saccharomycetes</taxon>
        <taxon>Saccharomycetales</taxon>
        <taxon>Saccharomycetaceae</taxon>
        <taxon>Zygotorulaspora</taxon>
    </lineage>
</organism>
<evidence type="ECO:0000256" key="3">
    <source>
        <dbReference type="ARBA" id="ARBA00011918"/>
    </source>
</evidence>
<evidence type="ECO:0000256" key="10">
    <source>
        <dbReference type="ARBA" id="ARBA00031621"/>
    </source>
</evidence>
<dbReference type="InterPro" id="IPR036217">
    <property type="entry name" value="MethylDNA_cys_MeTrfase_DNAb"/>
</dbReference>
<evidence type="ECO:0000256" key="11">
    <source>
        <dbReference type="ARBA" id="ARBA00033095"/>
    </source>
</evidence>
<dbReference type="Gene3D" id="1.10.10.10">
    <property type="entry name" value="Winged helix-like DNA-binding domain superfamily/Winged helix DNA-binding domain"/>
    <property type="match status" value="1"/>
</dbReference>
<dbReference type="Pfam" id="PF01035">
    <property type="entry name" value="DNA_binding_1"/>
    <property type="match status" value="1"/>
</dbReference>
<gene>
    <name evidence="14" type="ORF">HG535_0F04930</name>
</gene>
<protein>
    <recommendedName>
        <fullName evidence="4">Methylated-DNA--protein-cysteine methyltransferase</fullName>
        <ecNumber evidence="3">2.1.1.63</ecNumber>
    </recommendedName>
    <alternativeName>
        <fullName evidence="9">6-O-methylguanine-DNA methyltransferase</fullName>
    </alternativeName>
    <alternativeName>
        <fullName evidence="11">DNA repair MTase</fullName>
    </alternativeName>
    <alternativeName>
        <fullName evidence="10">O-6-methylguanine-DNA-alkyltransferase</fullName>
    </alternativeName>
</protein>
<accession>A0A7H9B5K3</accession>
<comment type="catalytic activity">
    <reaction evidence="1">
        <text>a 4-O-methyl-thymidine in DNA + L-cysteinyl-[protein] = a thymidine in DNA + S-methyl-L-cysteinyl-[protein]</text>
        <dbReference type="Rhea" id="RHEA:53428"/>
        <dbReference type="Rhea" id="RHEA-COMP:10131"/>
        <dbReference type="Rhea" id="RHEA-COMP:10132"/>
        <dbReference type="Rhea" id="RHEA-COMP:13555"/>
        <dbReference type="Rhea" id="RHEA-COMP:13556"/>
        <dbReference type="ChEBI" id="CHEBI:29950"/>
        <dbReference type="ChEBI" id="CHEBI:82612"/>
        <dbReference type="ChEBI" id="CHEBI:137386"/>
        <dbReference type="ChEBI" id="CHEBI:137387"/>
        <dbReference type="EC" id="2.1.1.63"/>
    </reaction>
</comment>
<dbReference type="OrthoDB" id="1907495at2759"/>
<dbReference type="GO" id="GO:0003908">
    <property type="term" value="F:methylated-DNA-[protein]-cysteine S-methyltransferase activity"/>
    <property type="evidence" value="ECO:0007669"/>
    <property type="project" value="UniProtKB-EC"/>
</dbReference>
<dbReference type="Proteomes" id="UP000509704">
    <property type="component" value="Chromosome 6"/>
</dbReference>
<dbReference type="NCBIfam" id="TIGR00589">
    <property type="entry name" value="ogt"/>
    <property type="match status" value="1"/>
</dbReference>
<keyword evidence="5" id="KW-0489">Methyltransferase</keyword>
<dbReference type="InterPro" id="IPR014048">
    <property type="entry name" value="MethylDNA_cys_MeTrfase_DNA-bd"/>
</dbReference>
<evidence type="ECO:0000256" key="8">
    <source>
        <dbReference type="ARBA" id="ARBA00023204"/>
    </source>
</evidence>
<dbReference type="GO" id="GO:0006281">
    <property type="term" value="P:DNA repair"/>
    <property type="evidence" value="ECO:0007669"/>
    <property type="project" value="UniProtKB-KW"/>
</dbReference>
<evidence type="ECO:0000256" key="2">
    <source>
        <dbReference type="ARBA" id="ARBA00008711"/>
    </source>
</evidence>